<proteinExistence type="inferred from homology"/>
<dbReference type="AlphaFoldDB" id="A0A381WN30"/>
<evidence type="ECO:0000256" key="4">
    <source>
        <dbReference type="ARBA" id="ARBA00022989"/>
    </source>
</evidence>
<reference evidence="7" key="1">
    <citation type="submission" date="2018-05" db="EMBL/GenBank/DDBJ databases">
        <authorList>
            <person name="Lanie J.A."/>
            <person name="Ng W.-L."/>
            <person name="Kazmierczak K.M."/>
            <person name="Andrzejewski T.M."/>
            <person name="Davidsen T.M."/>
            <person name="Wayne K.J."/>
            <person name="Tettelin H."/>
            <person name="Glass J.I."/>
            <person name="Rusch D."/>
            <person name="Podicherti R."/>
            <person name="Tsui H.-C.T."/>
            <person name="Winkler M.E."/>
        </authorList>
    </citation>
    <scope>NUCLEOTIDE SEQUENCE</scope>
</reference>
<keyword evidence="3 6" id="KW-0812">Transmembrane</keyword>
<dbReference type="GO" id="GO:0016020">
    <property type="term" value="C:membrane"/>
    <property type="evidence" value="ECO:0007669"/>
    <property type="project" value="UniProtKB-SubCell"/>
</dbReference>
<organism evidence="7">
    <name type="scientific">marine metagenome</name>
    <dbReference type="NCBI Taxonomy" id="408172"/>
    <lineage>
        <taxon>unclassified sequences</taxon>
        <taxon>metagenomes</taxon>
        <taxon>ecological metagenomes</taxon>
    </lineage>
</organism>
<evidence type="ECO:0000256" key="3">
    <source>
        <dbReference type="ARBA" id="ARBA00022692"/>
    </source>
</evidence>
<dbReference type="Pfam" id="PF03379">
    <property type="entry name" value="CcmB"/>
    <property type="match status" value="1"/>
</dbReference>
<evidence type="ECO:0000256" key="6">
    <source>
        <dbReference type="SAM" id="Phobius"/>
    </source>
</evidence>
<feature type="transmembrane region" description="Helical" evidence="6">
    <location>
        <begin position="85"/>
        <end position="110"/>
    </location>
</feature>
<keyword evidence="4 6" id="KW-1133">Transmembrane helix</keyword>
<comment type="subcellular location">
    <subcellularLocation>
        <location evidence="1">Membrane</location>
        <topology evidence="1">Multi-pass membrane protein</topology>
    </subcellularLocation>
</comment>
<dbReference type="GO" id="GO:0015232">
    <property type="term" value="F:heme transmembrane transporter activity"/>
    <property type="evidence" value="ECO:0007669"/>
    <property type="project" value="InterPro"/>
</dbReference>
<evidence type="ECO:0008006" key="8">
    <source>
        <dbReference type="Google" id="ProtNLM"/>
    </source>
</evidence>
<name>A0A381WN30_9ZZZZ</name>
<feature type="transmembrane region" description="Helical" evidence="6">
    <location>
        <begin position="184"/>
        <end position="209"/>
    </location>
</feature>
<feature type="transmembrane region" description="Helical" evidence="6">
    <location>
        <begin position="43"/>
        <end position="64"/>
    </location>
</feature>
<evidence type="ECO:0000256" key="2">
    <source>
        <dbReference type="ARBA" id="ARBA00010544"/>
    </source>
</evidence>
<feature type="transmembrane region" description="Helical" evidence="6">
    <location>
        <begin position="12"/>
        <end position="31"/>
    </location>
</feature>
<keyword evidence="5 6" id="KW-0472">Membrane</keyword>
<evidence type="ECO:0000256" key="1">
    <source>
        <dbReference type="ARBA" id="ARBA00004141"/>
    </source>
</evidence>
<accession>A0A381WN30</accession>
<comment type="similarity">
    <text evidence="2">Belongs to the CcmB/CycW/HelB family.</text>
</comment>
<gene>
    <name evidence="7" type="ORF">METZ01_LOCUS106729</name>
</gene>
<feature type="transmembrane region" description="Helical" evidence="6">
    <location>
        <begin position="154"/>
        <end position="172"/>
    </location>
</feature>
<feature type="transmembrane region" description="Helical" evidence="6">
    <location>
        <begin position="122"/>
        <end position="142"/>
    </location>
</feature>
<dbReference type="GO" id="GO:0017004">
    <property type="term" value="P:cytochrome complex assembly"/>
    <property type="evidence" value="ECO:0007669"/>
    <property type="project" value="InterPro"/>
</dbReference>
<dbReference type="EMBL" id="UINC01012320">
    <property type="protein sequence ID" value="SVA53875.1"/>
    <property type="molecule type" value="Genomic_DNA"/>
</dbReference>
<protein>
    <recommendedName>
        <fullName evidence="8">Heme exporter protein B</fullName>
    </recommendedName>
</protein>
<evidence type="ECO:0000313" key="7">
    <source>
        <dbReference type="EMBL" id="SVA53875.1"/>
    </source>
</evidence>
<dbReference type="InterPro" id="IPR003544">
    <property type="entry name" value="Cyt_c_biogenesis_CcmB"/>
</dbReference>
<sequence length="215" mass="24410">MKKELFVEFRTREITISMIVFGLAIILTFAFSSNVSRMIIVNFAPGMFWIMVLFVTVIGVHRSFAYEKEFDAFSMLISAPIDRGLIFLSKWVSGFIFLTIMEIFLLIPFYKFLMIDFPIQPWLTLGTTILINLAIMVVASLVSGIAMRARLSEVLLPILLFPLVSPVIISATKISGSIMRGEPYALWDIWLLIILTVIVVFGLVGYTLFDFITEE</sequence>
<evidence type="ECO:0000256" key="5">
    <source>
        <dbReference type="ARBA" id="ARBA00023136"/>
    </source>
</evidence>